<dbReference type="PANTHER" id="PTHR36195:SF4">
    <property type="entry name" value="DOMAIN PROTEIN, PUTATIVE (AFU_ORTHOLOGUE AFUA_5G01990)-RELATED"/>
    <property type="match status" value="1"/>
</dbReference>
<dbReference type="OrthoDB" id="5144514at2759"/>
<dbReference type="InterPro" id="IPR006771">
    <property type="entry name" value="CetA-like"/>
</dbReference>
<dbReference type="AlphaFoldDB" id="A0A9P4TUT7"/>
<keyword evidence="3" id="KW-1185">Reference proteome</keyword>
<reference evidence="2" key="1">
    <citation type="journal article" date="2020" name="Stud. Mycol.">
        <title>101 Dothideomycetes genomes: a test case for predicting lifestyles and emergence of pathogens.</title>
        <authorList>
            <person name="Haridas S."/>
            <person name="Albert R."/>
            <person name="Binder M."/>
            <person name="Bloem J."/>
            <person name="Labutti K."/>
            <person name="Salamov A."/>
            <person name="Andreopoulos B."/>
            <person name="Baker S."/>
            <person name="Barry K."/>
            <person name="Bills G."/>
            <person name="Bluhm B."/>
            <person name="Cannon C."/>
            <person name="Castanera R."/>
            <person name="Culley D."/>
            <person name="Daum C."/>
            <person name="Ezra D."/>
            <person name="Gonzalez J."/>
            <person name="Henrissat B."/>
            <person name="Kuo A."/>
            <person name="Liang C."/>
            <person name="Lipzen A."/>
            <person name="Lutzoni F."/>
            <person name="Magnuson J."/>
            <person name="Mondo S."/>
            <person name="Nolan M."/>
            <person name="Ohm R."/>
            <person name="Pangilinan J."/>
            <person name="Park H.-J."/>
            <person name="Ramirez L."/>
            <person name="Alfaro M."/>
            <person name="Sun H."/>
            <person name="Tritt A."/>
            <person name="Yoshinaga Y."/>
            <person name="Zwiers L.-H."/>
            <person name="Turgeon B."/>
            <person name="Goodwin S."/>
            <person name="Spatafora J."/>
            <person name="Crous P."/>
            <person name="Grigoriev I."/>
        </authorList>
    </citation>
    <scope>NUCLEOTIDE SEQUENCE</scope>
    <source>
        <strain evidence="2">CBS 130266</strain>
    </source>
</reference>
<protein>
    <submittedName>
        <fullName evidence="2">Uncharacterized protein</fullName>
    </submittedName>
</protein>
<proteinExistence type="predicted"/>
<dbReference type="EMBL" id="MU007081">
    <property type="protein sequence ID" value="KAF2423475.1"/>
    <property type="molecule type" value="Genomic_DNA"/>
</dbReference>
<dbReference type="Pfam" id="PF04681">
    <property type="entry name" value="Bys1"/>
    <property type="match status" value="1"/>
</dbReference>
<evidence type="ECO:0000313" key="2">
    <source>
        <dbReference type="EMBL" id="KAF2423475.1"/>
    </source>
</evidence>
<feature type="signal peptide" evidence="1">
    <location>
        <begin position="1"/>
        <end position="19"/>
    </location>
</feature>
<evidence type="ECO:0000313" key="3">
    <source>
        <dbReference type="Proteomes" id="UP000800235"/>
    </source>
</evidence>
<sequence length="245" mass="25318">MQLITSLAVLAAAASTVSALGNAIIYNKCPYDVYVWPTDANRAPTTPTTIKAGGMFSEGYHTPSAGGVSIKISKSTSCAAGIITQFEYTVSAYSGKNFLWYDGSNVDCTADKCPFQADGVFLTTSRGNSGVCKECVCPPSTSTTAKCDCFYAFDVDDRNSFSCDDAADTMLYLCASSASGSSSPAAVASSVASPIAKAATTASVSVSTAAPAVTSSSSVAQINEAPVTLVTKTRTKHAHGRRHHH</sequence>
<dbReference type="Proteomes" id="UP000800235">
    <property type="component" value="Unassembled WGS sequence"/>
</dbReference>
<keyword evidence="1" id="KW-0732">Signal</keyword>
<gene>
    <name evidence="2" type="ORF">EJ08DRAFT_446630</name>
</gene>
<name>A0A9P4TUT7_9PEZI</name>
<accession>A0A9P4TUT7</accession>
<organism evidence="2 3">
    <name type="scientific">Tothia fuscella</name>
    <dbReference type="NCBI Taxonomy" id="1048955"/>
    <lineage>
        <taxon>Eukaryota</taxon>
        <taxon>Fungi</taxon>
        <taxon>Dikarya</taxon>
        <taxon>Ascomycota</taxon>
        <taxon>Pezizomycotina</taxon>
        <taxon>Dothideomycetes</taxon>
        <taxon>Pleosporomycetidae</taxon>
        <taxon>Venturiales</taxon>
        <taxon>Cylindrosympodiaceae</taxon>
        <taxon>Tothia</taxon>
    </lineage>
</organism>
<dbReference type="PANTHER" id="PTHR36195">
    <property type="entry name" value="DOMAIN PROTEIN, PUTATIVE (AFU_ORTHOLOGUE AFUA_5G01990)-RELATED-RELATED"/>
    <property type="match status" value="1"/>
</dbReference>
<comment type="caution">
    <text evidence="2">The sequence shown here is derived from an EMBL/GenBank/DDBJ whole genome shotgun (WGS) entry which is preliminary data.</text>
</comment>
<feature type="chain" id="PRO_5040214825" evidence="1">
    <location>
        <begin position="20"/>
        <end position="245"/>
    </location>
</feature>
<evidence type="ECO:0000256" key="1">
    <source>
        <dbReference type="SAM" id="SignalP"/>
    </source>
</evidence>